<evidence type="ECO:0008006" key="4">
    <source>
        <dbReference type="Google" id="ProtNLM"/>
    </source>
</evidence>
<feature type="chain" id="PRO_5019825469" description="Secreted protein" evidence="1">
    <location>
        <begin position="20"/>
        <end position="85"/>
    </location>
</feature>
<feature type="signal peptide" evidence="1">
    <location>
        <begin position="1"/>
        <end position="19"/>
    </location>
</feature>
<reference evidence="2 3" key="1">
    <citation type="submission" date="2018-10" db="EMBL/GenBank/DDBJ databases">
        <title>A high-quality apple genome assembly.</title>
        <authorList>
            <person name="Hu J."/>
        </authorList>
    </citation>
    <scope>NUCLEOTIDE SEQUENCE [LARGE SCALE GENOMIC DNA]</scope>
    <source>
        <strain evidence="3">cv. HFTH1</strain>
        <tissue evidence="2">Young leaf</tissue>
    </source>
</reference>
<name>A0A498K339_MALDO</name>
<accession>A0A498K339</accession>
<proteinExistence type="predicted"/>
<dbReference type="Proteomes" id="UP000290289">
    <property type="component" value="Chromosome 4"/>
</dbReference>
<protein>
    <recommendedName>
        <fullName evidence="4">Secreted protein</fullName>
    </recommendedName>
</protein>
<dbReference type="EMBL" id="RDQH01000330">
    <property type="protein sequence ID" value="RXI01941.1"/>
    <property type="molecule type" value="Genomic_DNA"/>
</dbReference>
<gene>
    <name evidence="2" type="ORF">DVH24_015290</name>
</gene>
<sequence>MHAQYLLVAILPLLLLANAAPTEHHRPMSDRDSKLCSHRLQQEHHKEIGFCKCGRRQDIGYYHRWPVTLSLQPRMCRFLPRLRNT</sequence>
<evidence type="ECO:0000256" key="1">
    <source>
        <dbReference type="SAM" id="SignalP"/>
    </source>
</evidence>
<organism evidence="2 3">
    <name type="scientific">Malus domestica</name>
    <name type="common">Apple</name>
    <name type="synonym">Pyrus malus</name>
    <dbReference type="NCBI Taxonomy" id="3750"/>
    <lineage>
        <taxon>Eukaryota</taxon>
        <taxon>Viridiplantae</taxon>
        <taxon>Streptophyta</taxon>
        <taxon>Embryophyta</taxon>
        <taxon>Tracheophyta</taxon>
        <taxon>Spermatophyta</taxon>
        <taxon>Magnoliopsida</taxon>
        <taxon>eudicotyledons</taxon>
        <taxon>Gunneridae</taxon>
        <taxon>Pentapetalae</taxon>
        <taxon>rosids</taxon>
        <taxon>fabids</taxon>
        <taxon>Rosales</taxon>
        <taxon>Rosaceae</taxon>
        <taxon>Amygdaloideae</taxon>
        <taxon>Maleae</taxon>
        <taxon>Malus</taxon>
    </lineage>
</organism>
<dbReference type="AlphaFoldDB" id="A0A498K339"/>
<evidence type="ECO:0000313" key="3">
    <source>
        <dbReference type="Proteomes" id="UP000290289"/>
    </source>
</evidence>
<keyword evidence="1" id="KW-0732">Signal</keyword>
<keyword evidence="3" id="KW-1185">Reference proteome</keyword>
<comment type="caution">
    <text evidence="2">The sequence shown here is derived from an EMBL/GenBank/DDBJ whole genome shotgun (WGS) entry which is preliminary data.</text>
</comment>
<evidence type="ECO:0000313" key="2">
    <source>
        <dbReference type="EMBL" id="RXI01941.1"/>
    </source>
</evidence>